<dbReference type="GO" id="GO:0003676">
    <property type="term" value="F:nucleic acid binding"/>
    <property type="evidence" value="ECO:0007669"/>
    <property type="project" value="InterPro"/>
</dbReference>
<keyword evidence="4" id="KW-1185">Reference proteome</keyword>
<accession>A0A835CIU5</accession>
<gene>
    <name evidence="3" type="ORF">G2W53_000789</name>
</gene>
<dbReference type="InterPro" id="IPR012337">
    <property type="entry name" value="RNaseH-like_sf"/>
</dbReference>
<dbReference type="Pfam" id="PF00665">
    <property type="entry name" value="rve"/>
    <property type="match status" value="1"/>
</dbReference>
<evidence type="ECO:0000256" key="1">
    <source>
        <dbReference type="SAM" id="MobiDB-lite"/>
    </source>
</evidence>
<dbReference type="InterPro" id="IPR001584">
    <property type="entry name" value="Integrase_cat-core"/>
</dbReference>
<evidence type="ECO:0000313" key="3">
    <source>
        <dbReference type="EMBL" id="KAF7843884.1"/>
    </source>
</evidence>
<dbReference type="InterPro" id="IPR036397">
    <property type="entry name" value="RNaseH_sf"/>
</dbReference>
<name>A0A835CIU5_9FABA</name>
<dbReference type="SUPFAM" id="SSF53098">
    <property type="entry name" value="Ribonuclease H-like"/>
    <property type="match status" value="1"/>
</dbReference>
<dbReference type="InterPro" id="IPR029472">
    <property type="entry name" value="Copia-like_N"/>
</dbReference>
<evidence type="ECO:0000259" key="2">
    <source>
        <dbReference type="PROSITE" id="PS50994"/>
    </source>
</evidence>
<feature type="domain" description="Integrase catalytic" evidence="2">
    <location>
        <begin position="512"/>
        <end position="674"/>
    </location>
</feature>
<dbReference type="OrthoDB" id="1431559at2759"/>
<dbReference type="Pfam" id="PF22936">
    <property type="entry name" value="Pol_BBD"/>
    <property type="match status" value="1"/>
</dbReference>
<dbReference type="EMBL" id="JAAIUW010000001">
    <property type="protein sequence ID" value="KAF7843884.1"/>
    <property type="molecule type" value="Genomic_DNA"/>
</dbReference>
<comment type="caution">
    <text evidence="3">The sequence shown here is derived from an EMBL/GenBank/DDBJ whole genome shotgun (WGS) entry which is preliminary data.</text>
</comment>
<dbReference type="AlphaFoldDB" id="A0A835CIU5"/>
<proteinExistence type="predicted"/>
<dbReference type="PROSITE" id="PS50994">
    <property type="entry name" value="INTEGRASE"/>
    <property type="match status" value="1"/>
</dbReference>
<dbReference type="InterPro" id="IPR054722">
    <property type="entry name" value="PolX-like_BBD"/>
</dbReference>
<dbReference type="PANTHER" id="PTHR37610">
    <property type="entry name" value="CCHC-TYPE DOMAIN-CONTAINING PROTEIN"/>
    <property type="match status" value="1"/>
</dbReference>
<reference evidence="3" key="1">
    <citation type="submission" date="2020-09" db="EMBL/GenBank/DDBJ databases">
        <title>Genome-Enabled Discovery of Anthraquinone Biosynthesis in Senna tora.</title>
        <authorList>
            <person name="Kang S.-H."/>
            <person name="Pandey R.P."/>
            <person name="Lee C.-M."/>
            <person name="Sim J.-S."/>
            <person name="Jeong J.-T."/>
            <person name="Choi B.-S."/>
            <person name="Jung M."/>
            <person name="Ginzburg D."/>
            <person name="Zhao K."/>
            <person name="Won S.Y."/>
            <person name="Oh T.-J."/>
            <person name="Yu Y."/>
            <person name="Kim N.-H."/>
            <person name="Lee O.R."/>
            <person name="Lee T.-H."/>
            <person name="Bashyal P."/>
            <person name="Kim T.-S."/>
            <person name="Lee W.-H."/>
            <person name="Kawkins C."/>
            <person name="Kim C.-K."/>
            <person name="Kim J.S."/>
            <person name="Ahn B.O."/>
            <person name="Rhee S.Y."/>
            <person name="Sohng J.K."/>
        </authorList>
    </citation>
    <scope>NUCLEOTIDE SEQUENCE</scope>
    <source>
        <tissue evidence="3">Leaf</tissue>
    </source>
</reference>
<sequence>MSLVISQLTSTNFLGWSTAIKTALEAKGKLGFIDKSIEEPTDEEDYWKWKKADSMVKSWIVNSMTKELADFFVYCRTTRELWDELEDRFGKACGPLLYQIQREVASTEQGSDSLVTYYGKLRKWWDELDRLKPTPRCTCGGCKCGINKKLEERESSNKLLQFLMGLHQRFKTIRTRILNFDPLPTINKAFAMVSQDEVQMDVKEMFNPLEVAAAGFKKEEIGARRFKSKDDKKNKVCSHCQMKGHTEEECFKIVGYPEWYNDLKDQRKKGSGKKIVATAAESPLDDETENSKDWASIISQIVRQEISKAREEKANVAYLGEFTGNISSDLDFRHDWIIDTGASSHMCSQESLMHNVKPLDKAIHIHLPNGTNILVKKTGSVNIGKFKLEEVFFAPSFHYNLISVNRLVKSNNVDIHFNSDSCLIQDRRTKTSLAEGRVNGNIYWLRTHKAEKPCSTDNRTDVINNCTQPVVCWHSRLGHAPMNVITHIKGINSDQICFPTVCDVCHSAKQQRLPFPKSINSTSSGIFDLVHADLWGPYKQPSMSGAHYFLTLVDDFSRGTWIFLMKDKANVWQILDQFFTMITNQFGKTIKILRSDNGTEFVNQHCNEIFNKRDLTPVPVRAFESETLREDNEEHTVCEAPMSPAAETQHGDFSAETQELPQNEVDDLTDVKLS</sequence>
<dbReference type="Proteomes" id="UP000634136">
    <property type="component" value="Unassembled WGS sequence"/>
</dbReference>
<dbReference type="GO" id="GO:0015074">
    <property type="term" value="P:DNA integration"/>
    <property type="evidence" value="ECO:0007669"/>
    <property type="project" value="InterPro"/>
</dbReference>
<evidence type="ECO:0000313" key="4">
    <source>
        <dbReference type="Proteomes" id="UP000634136"/>
    </source>
</evidence>
<dbReference type="Gene3D" id="3.30.420.10">
    <property type="entry name" value="Ribonuclease H-like superfamily/Ribonuclease H"/>
    <property type="match status" value="1"/>
</dbReference>
<dbReference type="Pfam" id="PF14244">
    <property type="entry name" value="Retrotran_gag_3"/>
    <property type="match status" value="1"/>
</dbReference>
<protein>
    <submittedName>
        <fullName evidence="3">Integrase, catalytic core</fullName>
    </submittedName>
</protein>
<organism evidence="3 4">
    <name type="scientific">Senna tora</name>
    <dbReference type="NCBI Taxonomy" id="362788"/>
    <lineage>
        <taxon>Eukaryota</taxon>
        <taxon>Viridiplantae</taxon>
        <taxon>Streptophyta</taxon>
        <taxon>Embryophyta</taxon>
        <taxon>Tracheophyta</taxon>
        <taxon>Spermatophyta</taxon>
        <taxon>Magnoliopsida</taxon>
        <taxon>eudicotyledons</taxon>
        <taxon>Gunneridae</taxon>
        <taxon>Pentapetalae</taxon>
        <taxon>rosids</taxon>
        <taxon>fabids</taxon>
        <taxon>Fabales</taxon>
        <taxon>Fabaceae</taxon>
        <taxon>Caesalpinioideae</taxon>
        <taxon>Cassia clade</taxon>
        <taxon>Senna</taxon>
    </lineage>
</organism>
<feature type="region of interest" description="Disordered" evidence="1">
    <location>
        <begin position="629"/>
        <end position="674"/>
    </location>
</feature>
<dbReference type="PANTHER" id="PTHR37610:SF40">
    <property type="entry name" value="OS01G0909600 PROTEIN"/>
    <property type="match status" value="1"/>
</dbReference>